<accession>A6DNQ2</accession>
<dbReference type="Gene3D" id="3.20.20.100">
    <property type="entry name" value="NADP-dependent oxidoreductase domain"/>
    <property type="match status" value="1"/>
</dbReference>
<protein>
    <submittedName>
        <fullName evidence="3">YqkF</fullName>
    </submittedName>
</protein>
<dbReference type="Pfam" id="PF00248">
    <property type="entry name" value="Aldo_ket_red"/>
    <property type="match status" value="1"/>
</dbReference>
<dbReference type="GO" id="GO:0005829">
    <property type="term" value="C:cytosol"/>
    <property type="evidence" value="ECO:0007669"/>
    <property type="project" value="TreeGrafter"/>
</dbReference>
<dbReference type="PANTHER" id="PTHR43364:SF4">
    <property type="entry name" value="NAD(P)-LINKED OXIDOREDUCTASE SUPERFAMILY PROTEIN"/>
    <property type="match status" value="1"/>
</dbReference>
<evidence type="ECO:0000259" key="2">
    <source>
        <dbReference type="Pfam" id="PF00248"/>
    </source>
</evidence>
<comment type="caution">
    <text evidence="3">The sequence shown here is derived from an EMBL/GenBank/DDBJ whole genome shotgun (WGS) entry which is preliminary data.</text>
</comment>
<evidence type="ECO:0000256" key="1">
    <source>
        <dbReference type="ARBA" id="ARBA00023002"/>
    </source>
</evidence>
<dbReference type="InterPro" id="IPR023210">
    <property type="entry name" value="NADP_OxRdtase_dom"/>
</dbReference>
<sequence>MKYRNLGKTDISVSSIGIGAWQLGGPLVLDGVHDGHPDPGKANVIKLIRDLGELGVNFIDTAEQYSHGESERRVGAAIKADRDKWVVSTKFGHKVGEGNRRHIDTSPQSIMPALEDSLKRLQTDYVDVYNYHTIPDIAHLEESAKILQKAKDKGMIRALGISTTDTAIVRELIKRDMLDVVQYVSSILSPAKEMQGLIETNNLGGVSRGVMAGGCLSGRYFHTKLECKTGDRRSWGDEDYSRFNVFEQLIPEGMTMAQLACRFVLDQKASHTIILGAKNLKDYKSAIDAVHLESLDEKLKAELRTAAHDLGFD</sequence>
<dbReference type="PRINTS" id="PR00069">
    <property type="entry name" value="ALDKETRDTASE"/>
</dbReference>
<dbReference type="PANTHER" id="PTHR43364">
    <property type="entry name" value="NADH-SPECIFIC METHYLGLYOXAL REDUCTASE-RELATED"/>
    <property type="match status" value="1"/>
</dbReference>
<organism evidence="3 4">
    <name type="scientific">Lentisphaera araneosa HTCC2155</name>
    <dbReference type="NCBI Taxonomy" id="313628"/>
    <lineage>
        <taxon>Bacteria</taxon>
        <taxon>Pseudomonadati</taxon>
        <taxon>Lentisphaerota</taxon>
        <taxon>Lentisphaeria</taxon>
        <taxon>Lentisphaerales</taxon>
        <taxon>Lentisphaeraceae</taxon>
        <taxon>Lentisphaera</taxon>
    </lineage>
</organism>
<gene>
    <name evidence="3" type="ORF">LNTAR_18730</name>
</gene>
<dbReference type="eggNOG" id="COG0667">
    <property type="taxonomic scope" value="Bacteria"/>
</dbReference>
<dbReference type="InterPro" id="IPR020471">
    <property type="entry name" value="AKR"/>
</dbReference>
<dbReference type="EMBL" id="ABCK01000014">
    <property type="protein sequence ID" value="EDM26711.1"/>
    <property type="molecule type" value="Genomic_DNA"/>
</dbReference>
<dbReference type="AlphaFoldDB" id="A6DNQ2"/>
<dbReference type="OrthoDB" id="9773828at2"/>
<name>A6DNQ2_9BACT</name>
<evidence type="ECO:0000313" key="4">
    <source>
        <dbReference type="Proteomes" id="UP000004947"/>
    </source>
</evidence>
<dbReference type="GO" id="GO:0016491">
    <property type="term" value="F:oxidoreductase activity"/>
    <property type="evidence" value="ECO:0007669"/>
    <property type="project" value="UniProtKB-KW"/>
</dbReference>
<dbReference type="InterPro" id="IPR036812">
    <property type="entry name" value="NAD(P)_OxRdtase_dom_sf"/>
</dbReference>
<keyword evidence="4" id="KW-1185">Reference proteome</keyword>
<evidence type="ECO:0000313" key="3">
    <source>
        <dbReference type="EMBL" id="EDM26711.1"/>
    </source>
</evidence>
<dbReference type="RefSeq" id="WP_007279489.1">
    <property type="nucleotide sequence ID" value="NZ_ABCK01000014.1"/>
</dbReference>
<proteinExistence type="predicted"/>
<dbReference type="CDD" id="cd19086">
    <property type="entry name" value="AKR_AKR11C1"/>
    <property type="match status" value="1"/>
</dbReference>
<dbReference type="InterPro" id="IPR050523">
    <property type="entry name" value="AKR_Detox_Biosynth"/>
</dbReference>
<dbReference type="STRING" id="313628.LNTAR_18730"/>
<dbReference type="SUPFAM" id="SSF51430">
    <property type="entry name" value="NAD(P)-linked oxidoreductase"/>
    <property type="match status" value="1"/>
</dbReference>
<feature type="domain" description="NADP-dependent oxidoreductase" evidence="2">
    <location>
        <begin position="16"/>
        <end position="299"/>
    </location>
</feature>
<dbReference type="Proteomes" id="UP000004947">
    <property type="component" value="Unassembled WGS sequence"/>
</dbReference>
<reference evidence="3 4" key="1">
    <citation type="journal article" date="2010" name="J. Bacteriol.">
        <title>Genome sequence of Lentisphaera araneosa HTCC2155T, the type species of the order Lentisphaerales in the phylum Lentisphaerae.</title>
        <authorList>
            <person name="Thrash J.C."/>
            <person name="Cho J.C."/>
            <person name="Vergin K.L."/>
            <person name="Morris R.M."/>
            <person name="Giovannoni S.J."/>
        </authorList>
    </citation>
    <scope>NUCLEOTIDE SEQUENCE [LARGE SCALE GENOMIC DNA]</scope>
    <source>
        <strain evidence="3 4">HTCC2155</strain>
    </source>
</reference>
<keyword evidence="1" id="KW-0560">Oxidoreductase</keyword>